<organism evidence="2 3">
    <name type="scientific">Sphingobacterium kitahiroshimense</name>
    <dbReference type="NCBI Taxonomy" id="470446"/>
    <lineage>
        <taxon>Bacteria</taxon>
        <taxon>Pseudomonadati</taxon>
        <taxon>Bacteroidota</taxon>
        <taxon>Sphingobacteriia</taxon>
        <taxon>Sphingobacteriales</taxon>
        <taxon>Sphingobacteriaceae</taxon>
        <taxon>Sphingobacterium</taxon>
    </lineage>
</organism>
<gene>
    <name evidence="2" type="ORF">ABE541_18960</name>
</gene>
<name>A0ABV0BXQ9_9SPHI</name>
<keyword evidence="1" id="KW-1133">Transmembrane helix</keyword>
<evidence type="ECO:0000256" key="1">
    <source>
        <dbReference type="SAM" id="Phobius"/>
    </source>
</evidence>
<keyword evidence="1" id="KW-0472">Membrane</keyword>
<sequence length="204" mass="23356">MWTFTVKNKIKAAMLFFSVLCLVMLTNIQEQHLVKRINESVTSLYSDRLVVADYIHKLSNRMEKLLVLLSAPQYSSKNVNLELDKIKQINTLYEKTVLTDKENVNFNTFKIYIQQIAQNVNATDHAKAIEISKQARQTLETLSSIQLEEGKVKLDEVISMTSRSRLMSYIEIVILIVIAILIQILVFSAKVEMGAKVPKDHNLN</sequence>
<accession>A0ABV0BXQ9</accession>
<proteinExistence type="predicted"/>
<comment type="caution">
    <text evidence="2">The sequence shown here is derived from an EMBL/GenBank/DDBJ whole genome shotgun (WGS) entry which is preliminary data.</text>
</comment>
<feature type="transmembrane region" description="Helical" evidence="1">
    <location>
        <begin position="12"/>
        <end position="28"/>
    </location>
</feature>
<protein>
    <submittedName>
        <fullName evidence="2">MCP four helix bundle domain-containing protein</fullName>
    </submittedName>
</protein>
<evidence type="ECO:0000313" key="3">
    <source>
        <dbReference type="Proteomes" id="UP001409291"/>
    </source>
</evidence>
<keyword evidence="1" id="KW-0812">Transmembrane</keyword>
<dbReference type="Proteomes" id="UP001409291">
    <property type="component" value="Unassembled WGS sequence"/>
</dbReference>
<dbReference type="RefSeq" id="WP_168126394.1">
    <property type="nucleotide sequence ID" value="NZ_JBDJLH010000007.1"/>
</dbReference>
<reference evidence="2 3" key="1">
    <citation type="submission" date="2024-04" db="EMBL/GenBank/DDBJ databases">
        <title>WGS of bacteria from Torrens River.</title>
        <authorList>
            <person name="Wyrsch E.R."/>
            <person name="Drigo B."/>
        </authorList>
    </citation>
    <scope>NUCLEOTIDE SEQUENCE [LARGE SCALE GENOMIC DNA]</scope>
    <source>
        <strain evidence="2 3">TWI391</strain>
    </source>
</reference>
<evidence type="ECO:0000313" key="2">
    <source>
        <dbReference type="EMBL" id="MEN5379354.1"/>
    </source>
</evidence>
<dbReference type="EMBL" id="JBDJNQ010000009">
    <property type="protein sequence ID" value="MEN5379354.1"/>
    <property type="molecule type" value="Genomic_DNA"/>
</dbReference>
<feature type="transmembrane region" description="Helical" evidence="1">
    <location>
        <begin position="169"/>
        <end position="189"/>
    </location>
</feature>
<keyword evidence="3" id="KW-1185">Reference proteome</keyword>